<evidence type="ECO:0000256" key="1">
    <source>
        <dbReference type="SAM" id="SignalP"/>
    </source>
</evidence>
<feature type="chain" id="PRO_5042831789" evidence="1">
    <location>
        <begin position="22"/>
        <end position="551"/>
    </location>
</feature>
<dbReference type="PANTHER" id="PTHR12558:SF13">
    <property type="entry name" value="CELL DIVISION CYCLE PROTEIN 27 HOMOLOG"/>
    <property type="match status" value="1"/>
</dbReference>
<feature type="signal peptide" evidence="1">
    <location>
        <begin position="1"/>
        <end position="21"/>
    </location>
</feature>
<evidence type="ECO:0000313" key="3">
    <source>
        <dbReference type="Proteomes" id="UP001302316"/>
    </source>
</evidence>
<dbReference type="InterPro" id="IPR011990">
    <property type="entry name" value="TPR-like_helical_dom_sf"/>
</dbReference>
<dbReference type="Proteomes" id="UP001302316">
    <property type="component" value="Unassembled WGS sequence"/>
</dbReference>
<dbReference type="PANTHER" id="PTHR12558">
    <property type="entry name" value="CELL DIVISION CYCLE 16,23,27"/>
    <property type="match status" value="1"/>
</dbReference>
<dbReference type="EMBL" id="JAYGII010000010">
    <property type="protein sequence ID" value="MEA5445452.1"/>
    <property type="molecule type" value="Genomic_DNA"/>
</dbReference>
<reference evidence="2 3" key="1">
    <citation type="submission" date="2023-12" db="EMBL/GenBank/DDBJ databases">
        <title>Whole-genome sequencing of halo(alkali)philic microorganisms from hypersaline lakes.</title>
        <authorList>
            <person name="Sorokin D.Y."/>
            <person name="Merkel A.Y."/>
            <person name="Messina E."/>
            <person name="Yakimov M."/>
        </authorList>
    </citation>
    <scope>NUCLEOTIDE SEQUENCE [LARGE SCALE GENOMIC DNA]</scope>
    <source>
        <strain evidence="2 3">AB-CW1</strain>
    </source>
</reference>
<dbReference type="PROSITE" id="PS51257">
    <property type="entry name" value="PROKAR_LIPOPROTEIN"/>
    <property type="match status" value="1"/>
</dbReference>
<gene>
    <name evidence="2" type="ORF">VCB98_06440</name>
</gene>
<sequence>MTKNHYTSVLLLALLWLAACAGMTPEREDEQAAQSEHILLAEIARSRGEPELASDFYARALKPRASLALTREASTYALRVEAWPQALEMAQLWKARDPDNPAADWALGMAALQAGELAQARDAFRRWLIEASEADWRYLGGELQSLPRRWRAWQLMEPLSREHDSAPALLAGARMAMSLHRLEDAQRLSQRALVRDPDDPEAWWLKRRVRAQAGDAAAVTEAWLALADWRDAGAILEMATLLWESGDLPAAADLLRGALEDNPGLSAFDYALALVLSEQGQYEEALERFSRLAARGFRLRETWFRMAVVNERAGKREAALRLYDRVLSGDDHVEARARAIALLLELGREGEADERIELSRYQLGDYRHQFRVTLGSLLLARGWQSRGVALCEAAQAARAWDADAHYRCALGRLEAEPGSTVAVEWLRKAHRLWPEEPLVLNALGYSLADQDRDLREARRLIRQALRRSPDSGAILDSKGWVEYRLGNHQAAARWLEQAWERLQVAEVAAHKVAVKWALGQREEARSLYETARERWPDEEILEKTWQQLQKD</sequence>
<dbReference type="SUPFAM" id="SSF48452">
    <property type="entry name" value="TPR-like"/>
    <property type="match status" value="3"/>
</dbReference>
<dbReference type="RefSeq" id="WP_346051079.1">
    <property type="nucleotide sequence ID" value="NZ_JAYGII010000010.1"/>
</dbReference>
<organism evidence="2 3">
    <name type="scientific">Natronospira elongata</name>
    <dbReference type="NCBI Taxonomy" id="3110268"/>
    <lineage>
        <taxon>Bacteria</taxon>
        <taxon>Pseudomonadati</taxon>
        <taxon>Pseudomonadota</taxon>
        <taxon>Gammaproteobacteria</taxon>
        <taxon>Natronospirales</taxon>
        <taxon>Natronospiraceae</taxon>
        <taxon>Natronospira</taxon>
    </lineage>
</organism>
<comment type="caution">
    <text evidence="2">The sequence shown here is derived from an EMBL/GenBank/DDBJ whole genome shotgun (WGS) entry which is preliminary data.</text>
</comment>
<proteinExistence type="predicted"/>
<dbReference type="AlphaFoldDB" id="A0AAP6MM47"/>
<dbReference type="Gene3D" id="1.25.40.10">
    <property type="entry name" value="Tetratricopeptide repeat domain"/>
    <property type="match status" value="3"/>
</dbReference>
<protein>
    <submittedName>
        <fullName evidence="2">Tetratricopeptide repeat protein</fullName>
    </submittedName>
</protein>
<dbReference type="Pfam" id="PF13432">
    <property type="entry name" value="TPR_16"/>
    <property type="match status" value="2"/>
</dbReference>
<name>A0AAP6MM47_9GAMM</name>
<evidence type="ECO:0000313" key="2">
    <source>
        <dbReference type="EMBL" id="MEA5445452.1"/>
    </source>
</evidence>
<dbReference type="Pfam" id="PF14559">
    <property type="entry name" value="TPR_19"/>
    <property type="match status" value="1"/>
</dbReference>
<accession>A0AAP6MM47</accession>
<keyword evidence="3" id="KW-1185">Reference proteome</keyword>
<keyword evidence="1" id="KW-0732">Signal</keyword>